<dbReference type="GO" id="GO:0005886">
    <property type="term" value="C:plasma membrane"/>
    <property type="evidence" value="ECO:0007669"/>
    <property type="project" value="InterPro"/>
</dbReference>
<dbReference type="EMBL" id="UGYW01000002">
    <property type="protein sequence ID" value="SUJ25753.1"/>
    <property type="molecule type" value="Genomic_DNA"/>
</dbReference>
<evidence type="ECO:0000256" key="1">
    <source>
        <dbReference type="SAM" id="MobiDB-lite"/>
    </source>
</evidence>
<proteinExistence type="predicted"/>
<protein>
    <submittedName>
        <fullName evidence="3">Putative anti-sigmaE protein</fullName>
    </submittedName>
</protein>
<dbReference type="InterPro" id="IPR051474">
    <property type="entry name" value="Anti-sigma-K/W_factor"/>
</dbReference>
<dbReference type="RefSeq" id="WP_258862384.1">
    <property type="nucleotide sequence ID" value="NZ_UGYW01000002.1"/>
</dbReference>
<sequence length="285" mass="31229">MDIKEYISSGIIEAYVMGLASEEEVSILECVRKNNAEVEQAILEAQQTLEDFATVHAMPPPSGLKTAIWDKISAQESTDSDNEKIVPFISQAEENPLPVEQKSEEDPRIKNLDSGQSSRTMSRIAVAASLISICSLLGNLYLHNKSKENESQLAKVAAENNVNQQALASLQDKWKMVHDPQMKTITLAGVENHPGLKALVFWDSKSKNVYLSMENMPAAPKGMQYQLWAIVDGKPVDAGVFPQDKAVDVNMMSTIPSAQAFAITLEKQGGSPTPTMSQMYVMGNI</sequence>
<evidence type="ECO:0000259" key="2">
    <source>
        <dbReference type="Pfam" id="PF10099"/>
    </source>
</evidence>
<dbReference type="PANTHER" id="PTHR37461">
    <property type="entry name" value="ANTI-SIGMA-K FACTOR RSKA"/>
    <property type="match status" value="1"/>
</dbReference>
<accession>A0A380CQM6</accession>
<organism evidence="3 4">
    <name type="scientific">Sphingobacterium spiritivorum</name>
    <name type="common">Flavobacterium spiritivorum</name>
    <dbReference type="NCBI Taxonomy" id="258"/>
    <lineage>
        <taxon>Bacteria</taxon>
        <taxon>Pseudomonadati</taxon>
        <taxon>Bacteroidota</taxon>
        <taxon>Sphingobacteriia</taxon>
        <taxon>Sphingobacteriales</taxon>
        <taxon>Sphingobacteriaceae</taxon>
        <taxon>Sphingobacterium</taxon>
    </lineage>
</organism>
<feature type="compositionally biased region" description="Basic and acidic residues" evidence="1">
    <location>
        <begin position="101"/>
        <end position="111"/>
    </location>
</feature>
<dbReference type="AlphaFoldDB" id="A0A380CQM6"/>
<dbReference type="InterPro" id="IPR018764">
    <property type="entry name" value="RskA_C"/>
</dbReference>
<evidence type="ECO:0000313" key="3">
    <source>
        <dbReference type="EMBL" id="SUJ25753.1"/>
    </source>
</evidence>
<dbReference type="PANTHER" id="PTHR37461:SF1">
    <property type="entry name" value="ANTI-SIGMA-K FACTOR RSKA"/>
    <property type="match status" value="1"/>
</dbReference>
<gene>
    <name evidence="3" type="ORF">NCTC11388_03803</name>
</gene>
<dbReference type="Proteomes" id="UP000254893">
    <property type="component" value="Unassembled WGS sequence"/>
</dbReference>
<dbReference type="GO" id="GO:0006417">
    <property type="term" value="P:regulation of translation"/>
    <property type="evidence" value="ECO:0007669"/>
    <property type="project" value="TreeGrafter"/>
</dbReference>
<feature type="region of interest" description="Disordered" evidence="1">
    <location>
        <begin position="94"/>
        <end position="116"/>
    </location>
</feature>
<name>A0A380CQM6_SPHSI</name>
<feature type="domain" description="Anti-sigma K factor RskA C-terminal" evidence="2">
    <location>
        <begin position="125"/>
        <end position="275"/>
    </location>
</feature>
<dbReference type="GO" id="GO:0016989">
    <property type="term" value="F:sigma factor antagonist activity"/>
    <property type="evidence" value="ECO:0007669"/>
    <property type="project" value="TreeGrafter"/>
</dbReference>
<reference evidence="3 4" key="1">
    <citation type="submission" date="2018-06" db="EMBL/GenBank/DDBJ databases">
        <authorList>
            <consortium name="Pathogen Informatics"/>
            <person name="Doyle S."/>
        </authorList>
    </citation>
    <scope>NUCLEOTIDE SEQUENCE [LARGE SCALE GENOMIC DNA]</scope>
    <source>
        <strain evidence="3 4">NCTC11388</strain>
    </source>
</reference>
<evidence type="ECO:0000313" key="4">
    <source>
        <dbReference type="Proteomes" id="UP000254893"/>
    </source>
</evidence>
<dbReference type="Pfam" id="PF10099">
    <property type="entry name" value="RskA_C"/>
    <property type="match status" value="1"/>
</dbReference>